<reference evidence="1" key="1">
    <citation type="submission" date="2021-06" db="EMBL/GenBank/DDBJ databases">
        <authorList>
            <person name="Kallberg Y."/>
            <person name="Tangrot J."/>
            <person name="Rosling A."/>
        </authorList>
    </citation>
    <scope>NUCLEOTIDE SEQUENCE</scope>
    <source>
        <strain evidence="1">AU212A</strain>
    </source>
</reference>
<proteinExistence type="predicted"/>
<comment type="caution">
    <text evidence="1">The sequence shown here is derived from an EMBL/GenBank/DDBJ whole genome shotgun (WGS) entry which is preliminary data.</text>
</comment>
<protein>
    <submittedName>
        <fullName evidence="1">489_t:CDS:1</fullName>
    </submittedName>
</protein>
<gene>
    <name evidence="1" type="ORF">SCALOS_LOCUS9</name>
</gene>
<accession>A0ACA9JTN7</accession>
<keyword evidence="2" id="KW-1185">Reference proteome</keyword>
<evidence type="ECO:0000313" key="2">
    <source>
        <dbReference type="Proteomes" id="UP000789860"/>
    </source>
</evidence>
<dbReference type="Proteomes" id="UP000789860">
    <property type="component" value="Unassembled WGS sequence"/>
</dbReference>
<sequence length="162" mass="18786">MWSRYCFGAFTRFRLSSGLGPLTRFYNFHQDLKILPGYVSSGGRFRLSENLRFIHNAGHLIIAFTCKVCSHRSTKIISKQAYNNGVVIIQCSCKNHHLIADHLGWFRDNRVTIEDLMLERGEKVLKYVQEDKTIHEWTPNVIQEETKSFSEGLYKLAASKEE</sequence>
<dbReference type="EMBL" id="CAJVPM010000002">
    <property type="protein sequence ID" value="CAG8433983.1"/>
    <property type="molecule type" value="Genomic_DNA"/>
</dbReference>
<organism evidence="1 2">
    <name type="scientific">Scutellospora calospora</name>
    <dbReference type="NCBI Taxonomy" id="85575"/>
    <lineage>
        <taxon>Eukaryota</taxon>
        <taxon>Fungi</taxon>
        <taxon>Fungi incertae sedis</taxon>
        <taxon>Mucoromycota</taxon>
        <taxon>Glomeromycotina</taxon>
        <taxon>Glomeromycetes</taxon>
        <taxon>Diversisporales</taxon>
        <taxon>Gigasporaceae</taxon>
        <taxon>Scutellospora</taxon>
    </lineage>
</organism>
<name>A0ACA9JTN7_9GLOM</name>
<evidence type="ECO:0000313" key="1">
    <source>
        <dbReference type="EMBL" id="CAG8433983.1"/>
    </source>
</evidence>